<comment type="subcellular location">
    <subcellularLocation>
        <location evidence="1">Secreted</location>
    </subcellularLocation>
</comment>
<dbReference type="Pfam" id="PF17164">
    <property type="entry name" value="DUF5122"/>
    <property type="match status" value="2"/>
</dbReference>
<evidence type="ECO:0008006" key="6">
    <source>
        <dbReference type="Google" id="ProtNLM"/>
    </source>
</evidence>
<evidence type="ECO:0000313" key="5">
    <source>
        <dbReference type="Proteomes" id="UP000197019"/>
    </source>
</evidence>
<dbReference type="Proteomes" id="UP000197019">
    <property type="component" value="Chromosome"/>
</dbReference>
<keyword evidence="2" id="KW-0964">Secreted</keyword>
<evidence type="ECO:0000256" key="1">
    <source>
        <dbReference type="ARBA" id="ARBA00004613"/>
    </source>
</evidence>
<accession>A0A1Z4C3D5</accession>
<dbReference type="OrthoDB" id="5574286at2"/>
<dbReference type="RefSeq" id="WP_088620911.1">
    <property type="nucleotide sequence ID" value="NZ_CP022129.1"/>
</dbReference>
<dbReference type="InterPro" id="IPR011049">
    <property type="entry name" value="Serralysin-like_metalloprot_C"/>
</dbReference>
<evidence type="ECO:0000256" key="2">
    <source>
        <dbReference type="ARBA" id="ARBA00022525"/>
    </source>
</evidence>
<organism evidence="4 5">
    <name type="scientific">Methylovulum psychrotolerans</name>
    <dbReference type="NCBI Taxonomy" id="1704499"/>
    <lineage>
        <taxon>Bacteria</taxon>
        <taxon>Pseudomonadati</taxon>
        <taxon>Pseudomonadota</taxon>
        <taxon>Gammaproteobacteria</taxon>
        <taxon>Methylococcales</taxon>
        <taxon>Methylococcaceae</taxon>
        <taxon>Methylovulum</taxon>
    </lineage>
</organism>
<dbReference type="InterPro" id="IPR001343">
    <property type="entry name" value="Hemolysn_Ca-bd"/>
</dbReference>
<dbReference type="PANTHER" id="PTHR38340">
    <property type="entry name" value="S-LAYER PROTEIN"/>
    <property type="match status" value="1"/>
</dbReference>
<dbReference type="GO" id="GO:0005576">
    <property type="term" value="C:extracellular region"/>
    <property type="evidence" value="ECO:0007669"/>
    <property type="project" value="UniProtKB-SubCell"/>
</dbReference>
<gene>
    <name evidence="4" type="ORF">CEK71_19300</name>
</gene>
<keyword evidence="5" id="KW-1185">Reference proteome</keyword>
<proteinExistence type="predicted"/>
<dbReference type="InterPro" id="IPR050557">
    <property type="entry name" value="RTX_toxin/Mannuronan_C5-epim"/>
</dbReference>
<dbReference type="Gene3D" id="2.150.10.10">
    <property type="entry name" value="Serralysin-like metalloprotease, C-terminal"/>
    <property type="match status" value="2"/>
</dbReference>
<dbReference type="EMBL" id="CP022129">
    <property type="protein sequence ID" value="ASF48041.1"/>
    <property type="molecule type" value="Genomic_DNA"/>
</dbReference>
<sequence length="688" mass="70133">MSKNTAPTFLIKNSPVITDLGYNDTAYSVKVQADGKVVVVGISLDDLNSDFGQTSGHIGVARYNSDGTFSGDGKVQTSFTIESVTVQTDGKLVVTGTGLAFGNTLYYDHDFYTARYNANGSLDTTFNTNLNTVGFPVTVSEGGLEPVDISLHALISDAQLDALNGGLGNYSGASLTLARHGGANAEDVFGADHYGDLVLQNGTVTLNGTAVGTYQQSPGQLSILFGTATSAQVNSVLHQLTYTNSSETAPSSVQLDWTFNDGDPTNPLSTTATTPVTITAHDSAPIGFVSINGTAAVGQTLTATNTISDLDGMVANTVFTYQWQGSSDNGTHWTALGSGANLVLTQAMLSQQIQVTATYTDAQGFTDSTNAVHVQGTAGNDVLGYHTRGNLIGLDGNDQFYSANYVNELFNGGNGEDLVNLSFSSAGATVNLGLSTAQDKGAGFTNTFLSIEDLIGSNYGDTLTGSAAANALFGMNGNDTLNGGDGNDTLNGGADNDTLDGGAGIDMALYSSATLGVSVNLALTTAQNTLGAGTDTLLNIENLTGSAYNDVLLGSTANNTLLGGAGNDLLAGGLGNDTLTGGAGQDTFAFNSTLGAANIDTLTDFSVADDTIRLSKGIFTTLTSGVLAAEAFKIIGNGGVADSTDHLLYNTATGALSYDTDGSGAAAAVQIAILGTGLAMTNADFMVV</sequence>
<evidence type="ECO:0000256" key="3">
    <source>
        <dbReference type="ARBA" id="ARBA00022837"/>
    </source>
</evidence>
<dbReference type="GO" id="GO:0005509">
    <property type="term" value="F:calcium ion binding"/>
    <property type="evidence" value="ECO:0007669"/>
    <property type="project" value="InterPro"/>
</dbReference>
<dbReference type="InterPro" id="IPR013431">
    <property type="entry name" value="Delta_60_rpt"/>
</dbReference>
<dbReference type="InterPro" id="IPR018511">
    <property type="entry name" value="Hemolysin-typ_Ca-bd_CS"/>
</dbReference>
<dbReference type="KEGG" id="mpsy:CEK71_19300"/>
<dbReference type="PRINTS" id="PR00313">
    <property type="entry name" value="CABNDNGRPT"/>
</dbReference>
<keyword evidence="3" id="KW-0106">Calcium</keyword>
<dbReference type="Gene3D" id="2.80.10.50">
    <property type="match status" value="1"/>
</dbReference>
<protein>
    <recommendedName>
        <fullName evidence="6">Calcium-binding protein</fullName>
    </recommendedName>
</protein>
<dbReference type="AlphaFoldDB" id="A0A1Z4C3D5"/>
<dbReference type="PROSITE" id="PS00330">
    <property type="entry name" value="HEMOLYSIN_CALCIUM"/>
    <property type="match status" value="1"/>
</dbReference>
<evidence type="ECO:0000313" key="4">
    <source>
        <dbReference type="EMBL" id="ASF48041.1"/>
    </source>
</evidence>
<dbReference type="PANTHER" id="PTHR38340:SF1">
    <property type="entry name" value="S-LAYER PROTEIN"/>
    <property type="match status" value="1"/>
</dbReference>
<dbReference type="Gene3D" id="2.60.40.2700">
    <property type="match status" value="1"/>
</dbReference>
<dbReference type="SUPFAM" id="SSF51120">
    <property type="entry name" value="beta-Roll"/>
    <property type="match status" value="2"/>
</dbReference>
<name>A0A1Z4C3D5_9GAMM</name>
<dbReference type="Pfam" id="PF00353">
    <property type="entry name" value="HemolysinCabind"/>
    <property type="match status" value="2"/>
</dbReference>
<reference evidence="4 5" key="1">
    <citation type="submission" date="2017-06" db="EMBL/GenBank/DDBJ databases">
        <title>Genome Sequencing of the methanotroph Methylovulum psychrotolerants str. HV10-M2 isolated from a high-altitude environment.</title>
        <authorList>
            <person name="Mateos-Rivera A."/>
        </authorList>
    </citation>
    <scope>NUCLEOTIDE SEQUENCE [LARGE SCALE GENOMIC DNA]</scope>
    <source>
        <strain evidence="4 5">HV10_M2</strain>
    </source>
</reference>